<proteinExistence type="predicted"/>
<evidence type="ECO:0000256" key="2">
    <source>
        <dbReference type="SAM" id="Phobius"/>
    </source>
</evidence>
<evidence type="ECO:0000313" key="3">
    <source>
        <dbReference type="EMBL" id="MBI2877330.1"/>
    </source>
</evidence>
<dbReference type="Proteomes" id="UP000769766">
    <property type="component" value="Unassembled WGS sequence"/>
</dbReference>
<feature type="region of interest" description="Disordered" evidence="1">
    <location>
        <begin position="538"/>
        <end position="573"/>
    </location>
</feature>
<feature type="compositionally biased region" description="Polar residues" evidence="1">
    <location>
        <begin position="553"/>
        <end position="573"/>
    </location>
</feature>
<feature type="transmembrane region" description="Helical" evidence="2">
    <location>
        <begin position="121"/>
        <end position="142"/>
    </location>
</feature>
<dbReference type="AlphaFoldDB" id="A0A932G1J6"/>
<dbReference type="InterPro" id="IPR005240">
    <property type="entry name" value="DUF389"/>
</dbReference>
<evidence type="ECO:0000256" key="1">
    <source>
        <dbReference type="SAM" id="MobiDB-lite"/>
    </source>
</evidence>
<keyword evidence="2" id="KW-1133">Transmembrane helix</keyword>
<dbReference type="PANTHER" id="PTHR20992">
    <property type="entry name" value="AT15442P-RELATED"/>
    <property type="match status" value="1"/>
</dbReference>
<accession>A0A932G1J6</accession>
<feature type="transmembrane region" description="Helical" evidence="2">
    <location>
        <begin position="30"/>
        <end position="48"/>
    </location>
</feature>
<feature type="transmembrane region" description="Helical" evidence="2">
    <location>
        <begin position="154"/>
        <end position="174"/>
    </location>
</feature>
<gene>
    <name evidence="3" type="ORF">HYY20_10655</name>
</gene>
<feature type="transmembrane region" description="Helical" evidence="2">
    <location>
        <begin position="54"/>
        <end position="76"/>
    </location>
</feature>
<sequence length="573" mass="63454">MHFWGIVIKTAPERRRAVYQSIVDFSTPTGSFYVLVALSTTIAAYGLLANSTAVIIGAMLVAPLMGPIFGIALSLLTGDRHLLRQAATSEMLGVMLAVGLAVLIGLVPWREGSGSEIVARIQPTIYDLIIALASGLAGAYALMDERIGPALPGVAISTALVPPLATCGLCLAVGRWDWALGAFLLFFANFLAIEIAAALVFALFGMAELHVNGTFTFVRFLRRFSLSFVALIVIAVFMTQTLLTLIAERRFSRAVEEVLSKEVHFTVGAYLSQLRYEKRENLFDVIAIVLTPQEFHPPQVAHIEEALRKQVDPRIRLVMRSLISKDVDRNGFVFIAEKKREPKEEVDEATQFLVRASHILNQQFKQVLGASLVDIRRENDGKNILLTAVVHTPTVIDPIQITEIERVLQHAIGAPVRLVVRSILTRDADAQRYIYEVKKEPEPLVGEALEFHQQLEIALKDQLKRIEGTSLMKFHYAQRDGRLPLLAVVRTPRSIRPAQVRRIERALRRHVHPETDLIVRSIVGTDTAATGYLSDFDEAQLTSQPAEERKDGSQQPQAGTSPNASYQPPAQDQ</sequence>
<protein>
    <submittedName>
        <fullName evidence="3">DUF389 domain-containing protein</fullName>
    </submittedName>
</protein>
<comment type="caution">
    <text evidence="3">The sequence shown here is derived from an EMBL/GenBank/DDBJ whole genome shotgun (WGS) entry which is preliminary data.</text>
</comment>
<dbReference type="Pfam" id="PF04087">
    <property type="entry name" value="DUF389"/>
    <property type="match status" value="1"/>
</dbReference>
<feature type="transmembrane region" description="Helical" evidence="2">
    <location>
        <begin position="224"/>
        <end position="247"/>
    </location>
</feature>
<feature type="transmembrane region" description="Helical" evidence="2">
    <location>
        <begin position="88"/>
        <end position="109"/>
    </location>
</feature>
<name>A0A932G1J6_UNCTE</name>
<dbReference type="PANTHER" id="PTHR20992:SF9">
    <property type="entry name" value="AT15442P-RELATED"/>
    <property type="match status" value="1"/>
</dbReference>
<organism evidence="3 4">
    <name type="scientific">Tectimicrobiota bacterium</name>
    <dbReference type="NCBI Taxonomy" id="2528274"/>
    <lineage>
        <taxon>Bacteria</taxon>
        <taxon>Pseudomonadati</taxon>
        <taxon>Nitrospinota/Tectimicrobiota group</taxon>
        <taxon>Candidatus Tectimicrobiota</taxon>
    </lineage>
</organism>
<keyword evidence="2" id="KW-0812">Transmembrane</keyword>
<evidence type="ECO:0000313" key="4">
    <source>
        <dbReference type="Proteomes" id="UP000769766"/>
    </source>
</evidence>
<dbReference type="EMBL" id="JACPRF010000326">
    <property type="protein sequence ID" value="MBI2877330.1"/>
    <property type="molecule type" value="Genomic_DNA"/>
</dbReference>
<feature type="transmembrane region" description="Helical" evidence="2">
    <location>
        <begin position="180"/>
        <end position="204"/>
    </location>
</feature>
<reference evidence="3" key="1">
    <citation type="submission" date="2020-07" db="EMBL/GenBank/DDBJ databases">
        <title>Huge and variable diversity of episymbiotic CPR bacteria and DPANN archaea in groundwater ecosystems.</title>
        <authorList>
            <person name="He C.Y."/>
            <person name="Keren R."/>
            <person name="Whittaker M."/>
            <person name="Farag I.F."/>
            <person name="Doudna J."/>
            <person name="Cate J.H.D."/>
            <person name="Banfield J.F."/>
        </authorList>
    </citation>
    <scope>NUCLEOTIDE SEQUENCE</scope>
    <source>
        <strain evidence="3">NC_groundwater_672_Ag_B-0.1um_62_36</strain>
    </source>
</reference>
<keyword evidence="2" id="KW-0472">Membrane</keyword>